<dbReference type="SUPFAM" id="SSF48576">
    <property type="entry name" value="Terpenoid synthases"/>
    <property type="match status" value="1"/>
</dbReference>
<evidence type="ECO:0000256" key="6">
    <source>
        <dbReference type="ARBA" id="ARBA00022842"/>
    </source>
</evidence>
<dbReference type="InterPro" id="IPR034741">
    <property type="entry name" value="Terpene_cyclase-like_1_C"/>
</dbReference>
<dbReference type="PANTHER" id="PTHR31225:SF93">
    <property type="entry name" value="ALPHA-HUMULENE_(-)-(E)-BETA-CARYOPHYLLENE SYNTHASE"/>
    <property type="match status" value="1"/>
</dbReference>
<dbReference type="InterPro" id="IPR044814">
    <property type="entry name" value="Terpene_cyclase_plant_C1"/>
</dbReference>
<dbReference type="GO" id="GO:0010333">
    <property type="term" value="F:terpene synthase activity"/>
    <property type="evidence" value="ECO:0007669"/>
    <property type="project" value="InterPro"/>
</dbReference>
<accession>A0AAE1Z1V1</accession>
<evidence type="ECO:0000256" key="3">
    <source>
        <dbReference type="ARBA" id="ARBA00004721"/>
    </source>
</evidence>
<evidence type="ECO:0000256" key="8">
    <source>
        <dbReference type="ARBA" id="ARBA00023136"/>
    </source>
</evidence>
<dbReference type="Pfam" id="PF03936">
    <property type="entry name" value="Terpene_synth_C"/>
    <property type="match status" value="1"/>
</dbReference>
<dbReference type="SFLD" id="SFLDS00005">
    <property type="entry name" value="Isoprenoid_Synthase_Type_I"/>
    <property type="match status" value="1"/>
</dbReference>
<proteinExistence type="predicted"/>
<name>A0AAE1Z1V1_9LAMI</name>
<dbReference type="Gene3D" id="1.10.600.10">
    <property type="entry name" value="Farnesyl Diphosphate Synthase"/>
    <property type="match status" value="1"/>
</dbReference>
<dbReference type="SMART" id="SM00724">
    <property type="entry name" value="TLC"/>
    <property type="match status" value="1"/>
</dbReference>
<dbReference type="InterPro" id="IPR008930">
    <property type="entry name" value="Terpenoid_cyclase/PrenylTrfase"/>
</dbReference>
<dbReference type="AlphaFoldDB" id="A0AAE1Z1V1"/>
<dbReference type="CDD" id="cd00684">
    <property type="entry name" value="Terpene_cyclase_plant_C1"/>
    <property type="match status" value="1"/>
</dbReference>
<keyword evidence="9" id="KW-0456">Lyase</keyword>
<dbReference type="InterPro" id="IPR001906">
    <property type="entry name" value="Terpene_synth_N"/>
</dbReference>
<feature type="transmembrane region" description="Helical" evidence="11">
    <location>
        <begin position="779"/>
        <end position="802"/>
    </location>
</feature>
<comment type="cofactor">
    <cofactor evidence="1">
        <name>Mg(2+)</name>
        <dbReference type="ChEBI" id="CHEBI:18420"/>
    </cofactor>
</comment>
<feature type="transmembrane region" description="Helical" evidence="11">
    <location>
        <begin position="577"/>
        <end position="599"/>
    </location>
</feature>
<dbReference type="FunFam" id="1.50.10.130:FF:000001">
    <property type="entry name" value="Isoprene synthase, chloroplastic"/>
    <property type="match status" value="1"/>
</dbReference>
<feature type="transmembrane region" description="Helical" evidence="11">
    <location>
        <begin position="696"/>
        <end position="717"/>
    </location>
</feature>
<keyword evidence="14" id="KW-1185">Reference proteome</keyword>
<keyword evidence="5" id="KW-0479">Metal-binding</keyword>
<dbReference type="InterPro" id="IPR050148">
    <property type="entry name" value="Terpene_synthase-like"/>
</dbReference>
<keyword evidence="6" id="KW-0460">Magnesium</keyword>
<comment type="pathway">
    <text evidence="3">Secondary metabolite biosynthesis; terpenoid biosynthesis.</text>
</comment>
<dbReference type="SFLD" id="SFLDG01019">
    <property type="entry name" value="Terpene_Cyclase_Like_1_C_Termi"/>
    <property type="match status" value="1"/>
</dbReference>
<evidence type="ECO:0000256" key="10">
    <source>
        <dbReference type="PROSITE-ProRule" id="PRU00205"/>
    </source>
</evidence>
<evidence type="ECO:0000256" key="11">
    <source>
        <dbReference type="SAM" id="Phobius"/>
    </source>
</evidence>
<dbReference type="FunFam" id="1.10.600.10:FF:000007">
    <property type="entry name" value="Isoprene synthase, chloroplastic"/>
    <property type="match status" value="1"/>
</dbReference>
<protein>
    <submittedName>
        <fullName evidence="13">Bicyclogermacrene synthase</fullName>
    </submittedName>
</protein>
<dbReference type="Pfam" id="PF01397">
    <property type="entry name" value="Terpene_synth"/>
    <property type="match status" value="1"/>
</dbReference>
<dbReference type="SUPFAM" id="SSF48239">
    <property type="entry name" value="Terpenoid cyclases/Protein prenyltransferases"/>
    <property type="match status" value="1"/>
</dbReference>
<evidence type="ECO:0000256" key="4">
    <source>
        <dbReference type="ARBA" id="ARBA00022692"/>
    </source>
</evidence>
<keyword evidence="8 10" id="KW-0472">Membrane</keyword>
<comment type="subcellular location">
    <subcellularLocation>
        <location evidence="2">Membrane</location>
        <topology evidence="2">Multi-pass membrane protein</topology>
    </subcellularLocation>
</comment>
<keyword evidence="7 11" id="KW-1133">Transmembrane helix</keyword>
<dbReference type="InterPro" id="IPR006634">
    <property type="entry name" value="TLC-dom"/>
</dbReference>
<evidence type="ECO:0000313" key="14">
    <source>
        <dbReference type="Proteomes" id="UP001293254"/>
    </source>
</evidence>
<dbReference type="EMBL" id="JACGWO010000001">
    <property type="protein sequence ID" value="KAK4440319.1"/>
    <property type="molecule type" value="Genomic_DNA"/>
</dbReference>
<comment type="caution">
    <text evidence="13">The sequence shown here is derived from an EMBL/GenBank/DDBJ whole genome shotgun (WGS) entry which is preliminary data.</text>
</comment>
<organism evidence="13 14">
    <name type="scientific">Sesamum alatum</name>
    <dbReference type="NCBI Taxonomy" id="300844"/>
    <lineage>
        <taxon>Eukaryota</taxon>
        <taxon>Viridiplantae</taxon>
        <taxon>Streptophyta</taxon>
        <taxon>Embryophyta</taxon>
        <taxon>Tracheophyta</taxon>
        <taxon>Spermatophyta</taxon>
        <taxon>Magnoliopsida</taxon>
        <taxon>eudicotyledons</taxon>
        <taxon>Gunneridae</taxon>
        <taxon>Pentapetalae</taxon>
        <taxon>asterids</taxon>
        <taxon>lamiids</taxon>
        <taxon>Lamiales</taxon>
        <taxon>Pedaliaceae</taxon>
        <taxon>Sesamum</taxon>
    </lineage>
</organism>
<gene>
    <name evidence="13" type="ORF">Salat_0366800</name>
</gene>
<dbReference type="InterPro" id="IPR036965">
    <property type="entry name" value="Terpene_synth_N_sf"/>
</dbReference>
<feature type="transmembrane region" description="Helical" evidence="11">
    <location>
        <begin position="814"/>
        <end position="837"/>
    </location>
</feature>
<dbReference type="Proteomes" id="UP001293254">
    <property type="component" value="Unassembled WGS sequence"/>
</dbReference>
<keyword evidence="4 10" id="KW-0812">Transmembrane</keyword>
<dbReference type="GO" id="GO:0016020">
    <property type="term" value="C:membrane"/>
    <property type="evidence" value="ECO:0007669"/>
    <property type="project" value="UniProtKB-SubCell"/>
</dbReference>
<reference evidence="13" key="1">
    <citation type="submission" date="2020-06" db="EMBL/GenBank/DDBJ databases">
        <authorList>
            <person name="Li T."/>
            <person name="Hu X."/>
            <person name="Zhang T."/>
            <person name="Song X."/>
            <person name="Zhang H."/>
            <person name="Dai N."/>
            <person name="Sheng W."/>
            <person name="Hou X."/>
            <person name="Wei L."/>
        </authorList>
    </citation>
    <scope>NUCLEOTIDE SEQUENCE</scope>
    <source>
        <strain evidence="13">3651</strain>
        <tissue evidence="13">Leaf</tissue>
    </source>
</reference>
<evidence type="ECO:0000256" key="2">
    <source>
        <dbReference type="ARBA" id="ARBA00004141"/>
    </source>
</evidence>
<dbReference type="GO" id="GO:0016102">
    <property type="term" value="P:diterpenoid biosynthetic process"/>
    <property type="evidence" value="ECO:0007669"/>
    <property type="project" value="InterPro"/>
</dbReference>
<evidence type="ECO:0000256" key="7">
    <source>
        <dbReference type="ARBA" id="ARBA00022989"/>
    </source>
</evidence>
<evidence type="ECO:0000256" key="1">
    <source>
        <dbReference type="ARBA" id="ARBA00001946"/>
    </source>
</evidence>
<dbReference type="GO" id="GO:0000287">
    <property type="term" value="F:magnesium ion binding"/>
    <property type="evidence" value="ECO:0007669"/>
    <property type="project" value="InterPro"/>
</dbReference>
<dbReference type="InterPro" id="IPR005630">
    <property type="entry name" value="Terpene_synthase_metal-bd"/>
</dbReference>
<reference evidence="13" key="2">
    <citation type="journal article" date="2024" name="Plant">
        <title>Genomic evolution and insights into agronomic trait innovations of Sesamum species.</title>
        <authorList>
            <person name="Miao H."/>
            <person name="Wang L."/>
            <person name="Qu L."/>
            <person name="Liu H."/>
            <person name="Sun Y."/>
            <person name="Le M."/>
            <person name="Wang Q."/>
            <person name="Wei S."/>
            <person name="Zheng Y."/>
            <person name="Lin W."/>
            <person name="Duan Y."/>
            <person name="Cao H."/>
            <person name="Xiong S."/>
            <person name="Wang X."/>
            <person name="Wei L."/>
            <person name="Li C."/>
            <person name="Ma Q."/>
            <person name="Ju M."/>
            <person name="Zhao R."/>
            <person name="Li G."/>
            <person name="Mu C."/>
            <person name="Tian Q."/>
            <person name="Mei H."/>
            <person name="Zhang T."/>
            <person name="Gao T."/>
            <person name="Zhang H."/>
        </authorList>
    </citation>
    <scope>NUCLEOTIDE SEQUENCE</scope>
    <source>
        <strain evidence="13">3651</strain>
    </source>
</reference>
<sequence length="852" mass="99279">MELKSQTVRPLANFHPNLWGDRFLLHIPRPTVVHEEQLVEELKVEMKRELKEVSNDYMGQLQMVDAIQRLGIAYHFKEEIDQALHDLFERFHDYCKENNNLYSTALSFRLLRQHGYRVSCEIFEKFKDVRGEFKIPNTEEAVTGVLEFYEATYLRVHGENVLDDGFVFSRNYLESVLPTLSNPVAQQVHHALKHYSNRRGLPRVEARHYISIYEQYASHHQGLLKLAKLDFNLLQSLHKKELSELYRWWKGLEVEKKLSYARDRMVETYFWVLGVYYEPEYAVARKILSRVQALASLVDDTFDAYATFEELQIFAEAIERWSMSCLDQLPDYMKIIYKEVLEVYEEIEEEMKKQGAPYRLDYGIEAMKVMVRDYLDEVKWREQRYKPTTEEYMHMATRSCGYTSLIIISFLGMGDIASREALDWVLSQPQPHIVRAASVICRLTDDIVGHQFERKREHIPSAVECYIEEHKASKEEAVDEFKNRIEGAWKHINEAFLRPTQIAAPLLHRILNFSRVIEVMYSKGDWKQKTKPHLSSSHQECDSLSWRISQLLGAFAKICIFLDLAARTVRAHHDVSVWYITLLVVYFSVAILELAKVLVRNYVLADSFIPYTSVLGGILTCKLVYDLTQLISTFYFRSYNGLTKIQRIEWNNRGISTLHAVFISIMSMYFVFWSELFADQNSAGLITLRNSPLSTFVLGMSVGYFISDLGMICWLYPSLGGAEYIVHHSLSGIAVAYSMFTGEGQLYTFMVLISEVTTPEINMRWYLDMAGLKKSSAYLINGVLIFFGWLVARILLFVYMFYHVYLHHAQVMQMHTFGFLLVFSVPLALAIMNLLWFGKILKGLKKTLAKRK</sequence>
<dbReference type="Pfam" id="PF03798">
    <property type="entry name" value="TRAM_LAG1_CLN8"/>
    <property type="match status" value="1"/>
</dbReference>
<evidence type="ECO:0000256" key="5">
    <source>
        <dbReference type="ARBA" id="ARBA00022723"/>
    </source>
</evidence>
<evidence type="ECO:0000256" key="9">
    <source>
        <dbReference type="ARBA" id="ARBA00023239"/>
    </source>
</evidence>
<evidence type="ECO:0000313" key="13">
    <source>
        <dbReference type="EMBL" id="KAK4440319.1"/>
    </source>
</evidence>
<evidence type="ECO:0000259" key="12">
    <source>
        <dbReference type="PROSITE" id="PS50922"/>
    </source>
</evidence>
<feature type="transmembrane region" description="Helical" evidence="11">
    <location>
        <begin position="657"/>
        <end position="676"/>
    </location>
</feature>
<dbReference type="InterPro" id="IPR008949">
    <property type="entry name" value="Isoprenoid_synthase_dom_sf"/>
</dbReference>
<feature type="domain" description="TLC" evidence="12">
    <location>
        <begin position="645"/>
        <end position="849"/>
    </location>
</feature>
<dbReference type="Gene3D" id="1.50.10.130">
    <property type="entry name" value="Terpene synthase, N-terminal domain"/>
    <property type="match status" value="1"/>
</dbReference>
<dbReference type="PANTHER" id="PTHR31225">
    <property type="entry name" value="OS04G0344100 PROTEIN-RELATED"/>
    <property type="match status" value="1"/>
</dbReference>
<dbReference type="PROSITE" id="PS50922">
    <property type="entry name" value="TLC"/>
    <property type="match status" value="1"/>
</dbReference>